<evidence type="ECO:0000256" key="4">
    <source>
        <dbReference type="ARBA" id="ARBA00023163"/>
    </source>
</evidence>
<dbReference type="PROSITE" id="PS50931">
    <property type="entry name" value="HTH_LYSR"/>
    <property type="match status" value="1"/>
</dbReference>
<dbReference type="OrthoDB" id="9803714at2"/>
<accession>A0A1M4XAP4</accession>
<name>A0A1M4XAP4_9FIRM</name>
<reference evidence="6 7" key="1">
    <citation type="submission" date="2016-11" db="EMBL/GenBank/DDBJ databases">
        <authorList>
            <person name="Jaros S."/>
            <person name="Januszkiewicz K."/>
            <person name="Wedrychowicz H."/>
        </authorList>
    </citation>
    <scope>NUCLEOTIDE SEQUENCE [LARGE SCALE GENOMIC DNA]</scope>
    <source>
        <strain evidence="6 7">DSM 10502</strain>
    </source>
</reference>
<dbReference type="PANTHER" id="PTHR30419:SF28">
    <property type="entry name" value="HTH-TYPE TRANSCRIPTIONAL REGULATOR BSDA"/>
    <property type="match status" value="1"/>
</dbReference>
<evidence type="ECO:0000313" key="7">
    <source>
        <dbReference type="Proteomes" id="UP000184404"/>
    </source>
</evidence>
<dbReference type="PRINTS" id="PR00039">
    <property type="entry name" value="HTHLYSR"/>
</dbReference>
<proteinExistence type="inferred from homology"/>
<evidence type="ECO:0000313" key="6">
    <source>
        <dbReference type="EMBL" id="SHE90513.1"/>
    </source>
</evidence>
<dbReference type="RefSeq" id="WP_072935501.1">
    <property type="nucleotide sequence ID" value="NZ_FQUG01000005.1"/>
</dbReference>
<comment type="similarity">
    <text evidence="1">Belongs to the LysR transcriptional regulatory family.</text>
</comment>
<evidence type="ECO:0000259" key="5">
    <source>
        <dbReference type="PROSITE" id="PS50931"/>
    </source>
</evidence>
<evidence type="ECO:0000256" key="3">
    <source>
        <dbReference type="ARBA" id="ARBA00023125"/>
    </source>
</evidence>
<dbReference type="PANTHER" id="PTHR30419">
    <property type="entry name" value="HTH-TYPE TRANSCRIPTIONAL REGULATOR YBHD"/>
    <property type="match status" value="1"/>
</dbReference>
<keyword evidence="2" id="KW-0805">Transcription regulation</keyword>
<dbReference type="CDD" id="cd05466">
    <property type="entry name" value="PBP2_LTTR_substrate"/>
    <property type="match status" value="1"/>
</dbReference>
<dbReference type="InterPro" id="IPR050950">
    <property type="entry name" value="HTH-type_LysR_regulators"/>
</dbReference>
<keyword evidence="4" id="KW-0804">Transcription</keyword>
<dbReference type="EMBL" id="FQUG01000005">
    <property type="protein sequence ID" value="SHE90513.1"/>
    <property type="molecule type" value="Genomic_DNA"/>
</dbReference>
<evidence type="ECO:0000256" key="1">
    <source>
        <dbReference type="ARBA" id="ARBA00009437"/>
    </source>
</evidence>
<dbReference type="GO" id="GO:0005829">
    <property type="term" value="C:cytosol"/>
    <property type="evidence" value="ECO:0007669"/>
    <property type="project" value="TreeGrafter"/>
</dbReference>
<dbReference type="Pfam" id="PF03466">
    <property type="entry name" value="LysR_substrate"/>
    <property type="match status" value="1"/>
</dbReference>
<keyword evidence="3 6" id="KW-0238">DNA-binding</keyword>
<dbReference type="InterPro" id="IPR036390">
    <property type="entry name" value="WH_DNA-bd_sf"/>
</dbReference>
<dbReference type="Gene3D" id="1.10.10.10">
    <property type="entry name" value="Winged helix-like DNA-binding domain superfamily/Winged helix DNA-binding domain"/>
    <property type="match status" value="1"/>
</dbReference>
<gene>
    <name evidence="6" type="ORF">SAMN02745190_01416</name>
</gene>
<dbReference type="InterPro" id="IPR036388">
    <property type="entry name" value="WH-like_DNA-bd_sf"/>
</dbReference>
<dbReference type="Pfam" id="PF00126">
    <property type="entry name" value="HTH_1"/>
    <property type="match status" value="1"/>
</dbReference>
<dbReference type="AlphaFoldDB" id="A0A1M4XAP4"/>
<dbReference type="InterPro" id="IPR000847">
    <property type="entry name" value="LysR_HTH_N"/>
</dbReference>
<evidence type="ECO:0000256" key="2">
    <source>
        <dbReference type="ARBA" id="ARBA00023015"/>
    </source>
</evidence>
<dbReference type="GO" id="GO:0003677">
    <property type="term" value="F:DNA binding"/>
    <property type="evidence" value="ECO:0007669"/>
    <property type="project" value="UniProtKB-KW"/>
</dbReference>
<dbReference type="GO" id="GO:0003700">
    <property type="term" value="F:DNA-binding transcription factor activity"/>
    <property type="evidence" value="ECO:0007669"/>
    <property type="project" value="InterPro"/>
</dbReference>
<feature type="domain" description="HTH lysR-type" evidence="5">
    <location>
        <begin position="1"/>
        <end position="58"/>
    </location>
</feature>
<keyword evidence="7" id="KW-1185">Reference proteome</keyword>
<dbReference type="Proteomes" id="UP000184404">
    <property type="component" value="Unassembled WGS sequence"/>
</dbReference>
<dbReference type="SUPFAM" id="SSF53850">
    <property type="entry name" value="Periplasmic binding protein-like II"/>
    <property type="match status" value="1"/>
</dbReference>
<protein>
    <submittedName>
        <fullName evidence="6">DNA-binding transcriptional regulator, LysR family</fullName>
    </submittedName>
</protein>
<organism evidence="6 7">
    <name type="scientific">Schwartzia succinivorans DSM 10502</name>
    <dbReference type="NCBI Taxonomy" id="1123243"/>
    <lineage>
        <taxon>Bacteria</taxon>
        <taxon>Bacillati</taxon>
        <taxon>Bacillota</taxon>
        <taxon>Negativicutes</taxon>
        <taxon>Selenomonadales</taxon>
        <taxon>Selenomonadaceae</taxon>
        <taxon>Schwartzia</taxon>
    </lineage>
</organism>
<sequence length="298" mass="33629">MEIKDMQAFYAVVEEGNISHAALRLDIAQPALSRQMKRLETSLGVKLFERGSRRIRLTEAGQLLYSRVEHILGMVDGTVREITEIGTGIAGSIRIGTIVSSGAQFLPQLMRSFNERYPQVTFQIWESEGTRVFELLDSRAIEIGITRTQADANVYDSIILSNEPLIMVMNRDNCICGKKDDEVRVKELKNQPIILPFRWKGSFVAQCKKAGFTPHLVCESDSIVQDILNVRTGLGMALVPYSALSLITDDGQLVCKKLVDPDMMTHTVVSWLKNRTLSATARHFIDMFREMYVKDVRD</sequence>
<dbReference type="InterPro" id="IPR005119">
    <property type="entry name" value="LysR_subst-bd"/>
</dbReference>
<dbReference type="FunFam" id="1.10.10.10:FF:000001">
    <property type="entry name" value="LysR family transcriptional regulator"/>
    <property type="match status" value="1"/>
</dbReference>
<dbReference type="Gene3D" id="3.40.190.290">
    <property type="match status" value="1"/>
</dbReference>
<dbReference type="STRING" id="1123243.SAMN02745190_01416"/>
<dbReference type="SUPFAM" id="SSF46785">
    <property type="entry name" value="Winged helix' DNA-binding domain"/>
    <property type="match status" value="1"/>
</dbReference>